<feature type="region of interest" description="Disordered" evidence="1">
    <location>
        <begin position="1"/>
        <end position="20"/>
    </location>
</feature>
<feature type="compositionally biased region" description="Basic residues" evidence="1">
    <location>
        <begin position="1"/>
        <end position="13"/>
    </location>
</feature>
<dbReference type="Proteomes" id="UP001497392">
    <property type="component" value="Unassembled WGS sequence"/>
</dbReference>
<evidence type="ECO:0000256" key="1">
    <source>
        <dbReference type="SAM" id="MobiDB-lite"/>
    </source>
</evidence>
<dbReference type="EMBL" id="CAXHTA020000003">
    <property type="protein sequence ID" value="CAL5220317.1"/>
    <property type="molecule type" value="Genomic_DNA"/>
</dbReference>
<comment type="caution">
    <text evidence="2">The sequence shown here is derived from an EMBL/GenBank/DDBJ whole genome shotgun (WGS) entry which is preliminary data.</text>
</comment>
<keyword evidence="3" id="KW-1185">Reference proteome</keyword>
<evidence type="ECO:0000313" key="2">
    <source>
        <dbReference type="EMBL" id="CAL5220317.1"/>
    </source>
</evidence>
<evidence type="ECO:0000313" key="3">
    <source>
        <dbReference type="Proteomes" id="UP001497392"/>
    </source>
</evidence>
<protein>
    <submittedName>
        <fullName evidence="2">G2306 protein</fullName>
    </submittedName>
</protein>
<proteinExistence type="predicted"/>
<accession>A0ABP1FS26</accession>
<feature type="region of interest" description="Disordered" evidence="1">
    <location>
        <begin position="29"/>
        <end position="51"/>
    </location>
</feature>
<sequence>MSKKNKKSTKRAQHAFDVQRERLEVVKKQLKVQKKQQKATPVKDSPKKKLKGIRIRKGVRIRGIKITDAASKKKARDTLEAEAALRKMDVESNVDWEEAGSEAEEMED</sequence>
<reference evidence="2 3" key="1">
    <citation type="submission" date="2024-06" db="EMBL/GenBank/DDBJ databases">
        <authorList>
            <person name="Kraege A."/>
            <person name="Thomma B."/>
        </authorList>
    </citation>
    <scope>NUCLEOTIDE SEQUENCE [LARGE SCALE GENOMIC DNA]</scope>
</reference>
<name>A0ABP1FS26_9CHLO</name>
<gene>
    <name evidence="2" type="primary">g2306</name>
    <name evidence="2" type="ORF">VP750_LOCUS1976</name>
</gene>
<organism evidence="2 3">
    <name type="scientific">Coccomyxa viridis</name>
    <dbReference type="NCBI Taxonomy" id="1274662"/>
    <lineage>
        <taxon>Eukaryota</taxon>
        <taxon>Viridiplantae</taxon>
        <taxon>Chlorophyta</taxon>
        <taxon>core chlorophytes</taxon>
        <taxon>Trebouxiophyceae</taxon>
        <taxon>Trebouxiophyceae incertae sedis</taxon>
        <taxon>Coccomyxaceae</taxon>
        <taxon>Coccomyxa</taxon>
    </lineage>
</organism>